<name>A0A7C9AQ99_OPUST</name>
<reference evidence="1" key="1">
    <citation type="journal article" date="2013" name="J. Plant Res.">
        <title>Effect of fungi and light on seed germination of three Opuntia species from semiarid lands of central Mexico.</title>
        <authorList>
            <person name="Delgado-Sanchez P."/>
            <person name="Jimenez-Bremont J.F."/>
            <person name="Guerrero-Gonzalez Mde L."/>
            <person name="Flores J."/>
        </authorList>
    </citation>
    <scope>NUCLEOTIDE SEQUENCE</scope>
    <source>
        <tissue evidence="1">Cladode</tissue>
    </source>
</reference>
<reference evidence="1" key="2">
    <citation type="submission" date="2020-07" db="EMBL/GenBank/DDBJ databases">
        <authorList>
            <person name="Vera ALvarez R."/>
            <person name="Arias-Moreno D.M."/>
            <person name="Jimenez-Jacinto V."/>
            <person name="Jimenez-Bremont J.F."/>
            <person name="Swaminathan K."/>
            <person name="Moose S.P."/>
            <person name="Guerrero-Gonzalez M.L."/>
            <person name="Marino-Ramirez L."/>
            <person name="Landsman D."/>
            <person name="Rodriguez-Kessler M."/>
            <person name="Delgado-Sanchez P."/>
        </authorList>
    </citation>
    <scope>NUCLEOTIDE SEQUENCE</scope>
    <source>
        <tissue evidence="1">Cladode</tissue>
    </source>
</reference>
<organism evidence="1">
    <name type="scientific">Opuntia streptacantha</name>
    <name type="common">Prickly pear cactus</name>
    <name type="synonym">Opuntia cardona</name>
    <dbReference type="NCBI Taxonomy" id="393608"/>
    <lineage>
        <taxon>Eukaryota</taxon>
        <taxon>Viridiplantae</taxon>
        <taxon>Streptophyta</taxon>
        <taxon>Embryophyta</taxon>
        <taxon>Tracheophyta</taxon>
        <taxon>Spermatophyta</taxon>
        <taxon>Magnoliopsida</taxon>
        <taxon>eudicotyledons</taxon>
        <taxon>Gunneridae</taxon>
        <taxon>Pentapetalae</taxon>
        <taxon>Caryophyllales</taxon>
        <taxon>Cactineae</taxon>
        <taxon>Cactaceae</taxon>
        <taxon>Opuntioideae</taxon>
        <taxon>Opuntia</taxon>
    </lineage>
</organism>
<dbReference type="EMBL" id="GISG01250416">
    <property type="protein sequence ID" value="MBA4671275.1"/>
    <property type="molecule type" value="Transcribed_RNA"/>
</dbReference>
<protein>
    <submittedName>
        <fullName evidence="1">Uncharacterized protein</fullName>
    </submittedName>
</protein>
<dbReference type="AlphaFoldDB" id="A0A7C9AQ99"/>
<accession>A0A7C9AQ99</accession>
<proteinExistence type="predicted"/>
<evidence type="ECO:0000313" key="1">
    <source>
        <dbReference type="EMBL" id="MBA4671275.1"/>
    </source>
</evidence>
<sequence>MLVFKCTINVTFKHLLQPFFFFFLNEKWFFSTVPAPYGPIMRSCHDKIPTTADCKTPYLCMMSFKSQKQFKLICVPVFQKSVFSNTEHIMSIWDKLHIHYTVSMGKYGFMAVAKVQTPNFQVLVGRTSNDQVSIR</sequence>